<keyword evidence="7" id="KW-0809">Transit peptide</keyword>
<reference evidence="13 14" key="1">
    <citation type="submission" date="2024-08" db="EMBL/GenBank/DDBJ databases">
        <title>Gnathostoma spinigerum genome.</title>
        <authorList>
            <person name="Gonzalez-Bertolin B."/>
            <person name="Monzon S."/>
            <person name="Zaballos A."/>
            <person name="Jimenez P."/>
            <person name="Dekumyoy P."/>
            <person name="Varona S."/>
            <person name="Cuesta I."/>
            <person name="Sumanam S."/>
            <person name="Adisakwattana P."/>
            <person name="Gasser R.B."/>
            <person name="Hernandez-Gonzalez A."/>
            <person name="Young N.D."/>
            <person name="Perteguer M.J."/>
        </authorList>
    </citation>
    <scope>NUCLEOTIDE SEQUENCE [LARGE SCALE GENOMIC DNA]</scope>
    <source>
        <strain evidence="13">AL3</strain>
        <tissue evidence="13">Liver</tissue>
    </source>
</reference>
<evidence type="ECO:0000259" key="11">
    <source>
        <dbReference type="Pfam" id="PF18114"/>
    </source>
</evidence>
<dbReference type="PANTHER" id="PTHR12131:SF1">
    <property type="entry name" value="ATP-DEPENDENT RNA HELICASE SUPV3L1, MITOCHONDRIAL-RELATED"/>
    <property type="match status" value="1"/>
</dbReference>
<evidence type="ECO:0000256" key="7">
    <source>
        <dbReference type="ARBA" id="ARBA00022946"/>
    </source>
</evidence>
<dbReference type="Gene3D" id="1.10.1740.140">
    <property type="match status" value="1"/>
</dbReference>
<dbReference type="EMBL" id="JBGFUD010003631">
    <property type="protein sequence ID" value="MFH4978891.1"/>
    <property type="molecule type" value="Genomic_DNA"/>
</dbReference>
<evidence type="ECO:0000256" key="2">
    <source>
        <dbReference type="ARBA" id="ARBA00012552"/>
    </source>
</evidence>
<comment type="subcellular location">
    <subcellularLocation>
        <location evidence="1">Mitochondrion</location>
    </subcellularLocation>
</comment>
<dbReference type="InterPro" id="IPR055206">
    <property type="entry name" value="DEXQc_SUV3"/>
</dbReference>
<evidence type="ECO:0000313" key="14">
    <source>
        <dbReference type="Proteomes" id="UP001608902"/>
    </source>
</evidence>
<keyword evidence="5" id="KW-0347">Helicase</keyword>
<comment type="caution">
    <text evidence="13">The sequence shown here is derived from an EMBL/GenBank/DDBJ whole genome shotgun (WGS) entry which is preliminary data.</text>
</comment>
<feature type="domain" description="Suv3 N-terminal" evidence="11">
    <location>
        <begin position="77"/>
        <end position="193"/>
    </location>
</feature>
<evidence type="ECO:0000256" key="4">
    <source>
        <dbReference type="ARBA" id="ARBA00022801"/>
    </source>
</evidence>
<dbReference type="GO" id="GO:0016787">
    <property type="term" value="F:hydrolase activity"/>
    <property type="evidence" value="ECO:0007669"/>
    <property type="project" value="UniProtKB-KW"/>
</dbReference>
<organism evidence="13 14">
    <name type="scientific">Gnathostoma spinigerum</name>
    <dbReference type="NCBI Taxonomy" id="75299"/>
    <lineage>
        <taxon>Eukaryota</taxon>
        <taxon>Metazoa</taxon>
        <taxon>Ecdysozoa</taxon>
        <taxon>Nematoda</taxon>
        <taxon>Chromadorea</taxon>
        <taxon>Rhabditida</taxon>
        <taxon>Spirurina</taxon>
        <taxon>Gnathostomatomorpha</taxon>
        <taxon>Gnathostomatoidea</taxon>
        <taxon>Gnathostomatidae</taxon>
        <taxon>Gnathostoma</taxon>
    </lineage>
</organism>
<name>A0ABD6EGQ2_9BILA</name>
<feature type="region of interest" description="Disordered" evidence="10">
    <location>
        <begin position="49"/>
        <end position="73"/>
    </location>
</feature>
<dbReference type="Pfam" id="PF22527">
    <property type="entry name" value="DEXQc_Suv3"/>
    <property type="match status" value="1"/>
</dbReference>
<dbReference type="InterPro" id="IPR027417">
    <property type="entry name" value="P-loop_NTPase"/>
</dbReference>
<evidence type="ECO:0000256" key="3">
    <source>
        <dbReference type="ARBA" id="ARBA00022741"/>
    </source>
</evidence>
<evidence type="ECO:0000256" key="9">
    <source>
        <dbReference type="ARBA" id="ARBA00047984"/>
    </source>
</evidence>
<evidence type="ECO:0000256" key="1">
    <source>
        <dbReference type="ARBA" id="ARBA00004173"/>
    </source>
</evidence>
<feature type="compositionally biased region" description="Polar residues" evidence="10">
    <location>
        <begin position="54"/>
        <end position="69"/>
    </location>
</feature>
<evidence type="ECO:0000256" key="8">
    <source>
        <dbReference type="ARBA" id="ARBA00023128"/>
    </source>
</evidence>
<dbReference type="InterPro" id="IPR050699">
    <property type="entry name" value="RNA-DNA_Helicase"/>
</dbReference>
<evidence type="ECO:0000256" key="10">
    <source>
        <dbReference type="SAM" id="MobiDB-lite"/>
    </source>
</evidence>
<keyword evidence="3" id="KW-0547">Nucleotide-binding</keyword>
<sequence length="342" mass="38851">MAHSELVPFLRLFRRLSVCSVPRCPNTLQSPQCCSRSLLHGQQSSNHKAWAKSKWSTRTTSHNPSNAKSGETRHIEDLVVPVEVTAPHYEQEQNSDGVVDPVDSVDMSMVLNEFSRRPMIRQLAEENGMNAKLFMTAFRSFRSYCLTAKPLDPVIAVTFSDIVNSGHDVESLFVYFLTHARKVYPHLESIEDLKMISNLTQPHNWYPEARTIMRKIVFHAGPTNSGKTYEALKRFRDSKSGIYCGPLKLLASEVFSKTNELGVKCDMVTGEERRFAVDNYHPSNHISATVEMLSTQMRFECAVIDEIQMLRDEQRGWAWTRALLGVAAEEVTYRLSASFTVK</sequence>
<dbReference type="InterPro" id="IPR041453">
    <property type="entry name" value="Suv3_N"/>
</dbReference>
<gene>
    <name evidence="13" type="ORF">AB6A40_005600</name>
</gene>
<accession>A0ABD6EGQ2</accession>
<evidence type="ECO:0000256" key="5">
    <source>
        <dbReference type="ARBA" id="ARBA00022806"/>
    </source>
</evidence>
<dbReference type="AlphaFoldDB" id="A0ABD6EGQ2"/>
<keyword evidence="8" id="KW-0496">Mitochondrion</keyword>
<dbReference type="Pfam" id="PF18114">
    <property type="entry name" value="Suv3_N"/>
    <property type="match status" value="1"/>
</dbReference>
<dbReference type="Gene3D" id="3.40.50.300">
    <property type="entry name" value="P-loop containing nucleotide triphosphate hydrolases"/>
    <property type="match status" value="1"/>
</dbReference>
<dbReference type="GO" id="GO:0005524">
    <property type="term" value="F:ATP binding"/>
    <property type="evidence" value="ECO:0007669"/>
    <property type="project" value="UniProtKB-KW"/>
</dbReference>
<protein>
    <recommendedName>
        <fullName evidence="2">RNA helicase</fullName>
        <ecNumber evidence="2">3.6.4.13</ecNumber>
    </recommendedName>
</protein>
<evidence type="ECO:0000259" key="12">
    <source>
        <dbReference type="Pfam" id="PF22527"/>
    </source>
</evidence>
<dbReference type="FunFam" id="3.40.50.300:FF:000269">
    <property type="entry name" value="ATP-dependent RNA helicase SUPV3L1, mitochondrial"/>
    <property type="match status" value="1"/>
</dbReference>
<dbReference type="GO" id="GO:0005739">
    <property type="term" value="C:mitochondrion"/>
    <property type="evidence" value="ECO:0007669"/>
    <property type="project" value="UniProtKB-SubCell"/>
</dbReference>
<dbReference type="PANTHER" id="PTHR12131">
    <property type="entry name" value="ATP-DEPENDENT RNA AND DNA HELICASE"/>
    <property type="match status" value="1"/>
</dbReference>
<dbReference type="Proteomes" id="UP001608902">
    <property type="component" value="Unassembled WGS sequence"/>
</dbReference>
<keyword evidence="6" id="KW-0067">ATP-binding</keyword>
<evidence type="ECO:0000256" key="6">
    <source>
        <dbReference type="ARBA" id="ARBA00022840"/>
    </source>
</evidence>
<comment type="catalytic activity">
    <reaction evidence="9">
        <text>ATP + H2O = ADP + phosphate + H(+)</text>
        <dbReference type="Rhea" id="RHEA:13065"/>
        <dbReference type="ChEBI" id="CHEBI:15377"/>
        <dbReference type="ChEBI" id="CHEBI:15378"/>
        <dbReference type="ChEBI" id="CHEBI:30616"/>
        <dbReference type="ChEBI" id="CHEBI:43474"/>
        <dbReference type="ChEBI" id="CHEBI:456216"/>
        <dbReference type="EC" id="3.6.4.13"/>
    </reaction>
</comment>
<keyword evidence="4" id="KW-0378">Hydrolase</keyword>
<dbReference type="EC" id="3.6.4.13" evidence="2"/>
<dbReference type="GO" id="GO:0003724">
    <property type="term" value="F:RNA helicase activity"/>
    <property type="evidence" value="ECO:0007669"/>
    <property type="project" value="UniProtKB-EC"/>
</dbReference>
<feature type="domain" description="ATP-dependent RNA helicase SUV3 DEXQ-box helicase" evidence="12">
    <location>
        <begin position="202"/>
        <end position="331"/>
    </location>
</feature>
<dbReference type="SUPFAM" id="SSF52540">
    <property type="entry name" value="P-loop containing nucleoside triphosphate hydrolases"/>
    <property type="match status" value="1"/>
</dbReference>
<evidence type="ECO:0000313" key="13">
    <source>
        <dbReference type="EMBL" id="MFH4978891.1"/>
    </source>
</evidence>
<keyword evidence="14" id="KW-1185">Reference proteome</keyword>
<proteinExistence type="predicted"/>